<sequence length="12" mass="1313">MPKVVTLTILTP</sequence>
<name>A0ACC0ZFI5_9ROSI</name>
<reference evidence="2" key="1">
    <citation type="journal article" date="2023" name="G3 (Bethesda)">
        <title>Genome assembly and association tests identify interacting loci associated with vigor, precocity, and sex in interspecific pistachio rootstocks.</title>
        <authorList>
            <person name="Palmer W."/>
            <person name="Jacygrad E."/>
            <person name="Sagayaradj S."/>
            <person name="Cavanaugh K."/>
            <person name="Han R."/>
            <person name="Bertier L."/>
            <person name="Beede B."/>
            <person name="Kafkas S."/>
            <person name="Golino D."/>
            <person name="Preece J."/>
            <person name="Michelmore R."/>
        </authorList>
    </citation>
    <scope>NUCLEOTIDE SEQUENCE [LARGE SCALE GENOMIC DNA]</scope>
</reference>
<dbReference type="EMBL" id="CM047737">
    <property type="protein sequence ID" value="KAJ0049367.1"/>
    <property type="molecule type" value="Genomic_DNA"/>
</dbReference>
<keyword evidence="2" id="KW-1185">Reference proteome</keyword>
<dbReference type="Proteomes" id="UP001163603">
    <property type="component" value="Chromosome 2"/>
</dbReference>
<evidence type="ECO:0000313" key="2">
    <source>
        <dbReference type="Proteomes" id="UP001163603"/>
    </source>
</evidence>
<comment type="caution">
    <text evidence="1">The sequence shown here is derived from an EMBL/GenBank/DDBJ whole genome shotgun (WGS) entry which is preliminary data.</text>
</comment>
<accession>A0ACC0ZFI5</accession>
<gene>
    <name evidence="1" type="ORF">Pint_15801</name>
</gene>
<protein>
    <submittedName>
        <fullName evidence="1">Uncharacterized protein</fullName>
    </submittedName>
</protein>
<evidence type="ECO:0000313" key="1">
    <source>
        <dbReference type="EMBL" id="KAJ0049367.1"/>
    </source>
</evidence>
<proteinExistence type="predicted"/>
<organism evidence="1 2">
    <name type="scientific">Pistacia integerrima</name>
    <dbReference type="NCBI Taxonomy" id="434235"/>
    <lineage>
        <taxon>Eukaryota</taxon>
        <taxon>Viridiplantae</taxon>
        <taxon>Streptophyta</taxon>
        <taxon>Embryophyta</taxon>
        <taxon>Tracheophyta</taxon>
        <taxon>Spermatophyta</taxon>
        <taxon>Magnoliopsida</taxon>
        <taxon>eudicotyledons</taxon>
        <taxon>Gunneridae</taxon>
        <taxon>Pentapetalae</taxon>
        <taxon>rosids</taxon>
        <taxon>malvids</taxon>
        <taxon>Sapindales</taxon>
        <taxon>Anacardiaceae</taxon>
        <taxon>Pistacia</taxon>
    </lineage>
</organism>